<keyword evidence="1" id="KW-0812">Transmembrane</keyword>
<reference evidence="2" key="2">
    <citation type="submission" date="2014-03" db="EMBL/GenBank/DDBJ databases">
        <authorList>
            <person name="Genoscope - CEA"/>
        </authorList>
    </citation>
    <scope>NUCLEOTIDE SEQUENCE</scope>
</reference>
<feature type="transmembrane region" description="Helical" evidence="1">
    <location>
        <begin position="85"/>
        <end position="110"/>
    </location>
</feature>
<dbReference type="EMBL" id="FR904445">
    <property type="protein sequence ID" value="CDQ63599.1"/>
    <property type="molecule type" value="Genomic_DNA"/>
</dbReference>
<protein>
    <recommendedName>
        <fullName evidence="4">Receptor ligand binding region domain-containing protein</fullName>
    </recommendedName>
</protein>
<dbReference type="PaxDb" id="8022-A0A060WEE4"/>
<sequence length="201" mass="22575">MNNRKDLATMRAFDMAFVIGQKSNEGYDYYDFFEQVSPYSAYLHDAVLLYAMGLKEVLKDGKDPHDGSELLQRLKNKNNIHFYDISLVILLVVSPLIGVSALVFIGLLMLQKFRLQTRLDGSCWCIINYNEITIIKEPKGVPALSMSTTASKTGSRGSYQTILSSTSYGLRDNAGKEHIYSTIGLFQVYIDRIQSIYSTAG</sequence>
<dbReference type="AlphaFoldDB" id="A0A060WEE4"/>
<dbReference type="InterPro" id="IPR028082">
    <property type="entry name" value="Peripla_BP_I"/>
</dbReference>
<keyword evidence="1" id="KW-1133">Transmembrane helix</keyword>
<reference evidence="2" key="1">
    <citation type="journal article" date="2014" name="Nat. Commun.">
        <title>The rainbow trout genome provides novel insights into evolution after whole-genome duplication in vertebrates.</title>
        <authorList>
            <person name="Berthelot C."/>
            <person name="Brunet F."/>
            <person name="Chalopin D."/>
            <person name="Juanchich A."/>
            <person name="Bernard M."/>
            <person name="Noel B."/>
            <person name="Bento P."/>
            <person name="Da Silva C."/>
            <person name="Labadie K."/>
            <person name="Alberti A."/>
            <person name="Aury J.M."/>
            <person name="Louis A."/>
            <person name="Dehais P."/>
            <person name="Bardou P."/>
            <person name="Montfort J."/>
            <person name="Klopp C."/>
            <person name="Cabau C."/>
            <person name="Gaspin C."/>
            <person name="Thorgaard G.H."/>
            <person name="Boussaha M."/>
            <person name="Quillet E."/>
            <person name="Guyomard R."/>
            <person name="Galiana D."/>
            <person name="Bobe J."/>
            <person name="Volff J.N."/>
            <person name="Genet C."/>
            <person name="Wincker P."/>
            <person name="Jaillon O."/>
            <person name="Roest Crollius H."/>
            <person name="Guiguen Y."/>
        </authorList>
    </citation>
    <scope>NUCLEOTIDE SEQUENCE [LARGE SCALE GENOMIC DNA]</scope>
</reference>
<name>A0A060WEE4_ONCMY</name>
<dbReference type="SUPFAM" id="SSF53822">
    <property type="entry name" value="Periplasmic binding protein-like I"/>
    <property type="match status" value="1"/>
</dbReference>
<evidence type="ECO:0000256" key="1">
    <source>
        <dbReference type="SAM" id="Phobius"/>
    </source>
</evidence>
<evidence type="ECO:0008006" key="4">
    <source>
        <dbReference type="Google" id="ProtNLM"/>
    </source>
</evidence>
<dbReference type="STRING" id="8022.A0A060WEE4"/>
<evidence type="ECO:0000313" key="2">
    <source>
        <dbReference type="EMBL" id="CDQ63599.1"/>
    </source>
</evidence>
<organism evidence="2 3">
    <name type="scientific">Oncorhynchus mykiss</name>
    <name type="common">Rainbow trout</name>
    <name type="synonym">Salmo gairdneri</name>
    <dbReference type="NCBI Taxonomy" id="8022"/>
    <lineage>
        <taxon>Eukaryota</taxon>
        <taxon>Metazoa</taxon>
        <taxon>Chordata</taxon>
        <taxon>Craniata</taxon>
        <taxon>Vertebrata</taxon>
        <taxon>Euteleostomi</taxon>
        <taxon>Actinopterygii</taxon>
        <taxon>Neopterygii</taxon>
        <taxon>Teleostei</taxon>
        <taxon>Protacanthopterygii</taxon>
        <taxon>Salmoniformes</taxon>
        <taxon>Salmonidae</taxon>
        <taxon>Salmoninae</taxon>
        <taxon>Oncorhynchus</taxon>
    </lineage>
</organism>
<dbReference type="Proteomes" id="UP000193380">
    <property type="component" value="Unassembled WGS sequence"/>
</dbReference>
<proteinExistence type="predicted"/>
<keyword evidence="1" id="KW-0472">Membrane</keyword>
<dbReference type="Gene3D" id="3.40.50.2300">
    <property type="match status" value="1"/>
</dbReference>
<evidence type="ECO:0000313" key="3">
    <source>
        <dbReference type="Proteomes" id="UP000193380"/>
    </source>
</evidence>
<accession>A0A060WEE4</accession>
<gene>
    <name evidence="2" type="ORF">GSONMT00069441001</name>
</gene>